<dbReference type="GO" id="GO:0005634">
    <property type="term" value="C:nucleus"/>
    <property type="evidence" value="ECO:0007669"/>
    <property type="project" value="UniProtKB-ARBA"/>
</dbReference>
<organism evidence="2 3">
    <name type="scientific">Nosema granulosis</name>
    <dbReference type="NCBI Taxonomy" id="83296"/>
    <lineage>
        <taxon>Eukaryota</taxon>
        <taxon>Fungi</taxon>
        <taxon>Fungi incertae sedis</taxon>
        <taxon>Microsporidia</taxon>
        <taxon>Nosematidae</taxon>
        <taxon>Nosema</taxon>
    </lineage>
</organism>
<dbReference type="Proteomes" id="UP000740883">
    <property type="component" value="Unassembled WGS sequence"/>
</dbReference>
<reference evidence="2 3" key="1">
    <citation type="journal article" date="2020" name="Genome Biol. Evol.">
        <title>Comparative genomics of strictly vertically transmitted, feminizing microsporidia endosymbionts of amphipod crustaceans.</title>
        <authorList>
            <person name="Cormier A."/>
            <person name="Chebbi M.A."/>
            <person name="Giraud I."/>
            <person name="Wattier R."/>
            <person name="Teixeira M."/>
            <person name="Gilbert C."/>
            <person name="Rigaud T."/>
            <person name="Cordaux R."/>
        </authorList>
    </citation>
    <scope>NUCLEOTIDE SEQUENCE [LARGE SCALE GENOMIC DNA]</scope>
    <source>
        <strain evidence="2 3">Ou3-Ou53</strain>
    </source>
</reference>
<evidence type="ECO:0000259" key="1">
    <source>
        <dbReference type="PROSITE" id="PS50994"/>
    </source>
</evidence>
<dbReference type="GO" id="GO:0003676">
    <property type="term" value="F:nucleic acid binding"/>
    <property type="evidence" value="ECO:0007669"/>
    <property type="project" value="InterPro"/>
</dbReference>
<name>A0A9P6GYH2_9MICR</name>
<comment type="caution">
    <text evidence="2">The sequence shown here is derived from an EMBL/GenBank/DDBJ whole genome shotgun (WGS) entry which is preliminary data.</text>
</comment>
<dbReference type="InterPro" id="IPR036397">
    <property type="entry name" value="RNaseH_sf"/>
</dbReference>
<dbReference type="EMBL" id="SBJO01000090">
    <property type="protein sequence ID" value="KAF9763217.1"/>
    <property type="molecule type" value="Genomic_DNA"/>
</dbReference>
<keyword evidence="3" id="KW-1185">Reference proteome</keyword>
<dbReference type="GO" id="GO:0015074">
    <property type="term" value="P:DNA integration"/>
    <property type="evidence" value="ECO:0007669"/>
    <property type="project" value="InterPro"/>
</dbReference>
<evidence type="ECO:0000313" key="3">
    <source>
        <dbReference type="Proteomes" id="UP000740883"/>
    </source>
</evidence>
<dbReference type="AlphaFoldDB" id="A0A9P6GYH2"/>
<gene>
    <name evidence="2" type="ORF">NGRA_1419</name>
</gene>
<dbReference type="InterPro" id="IPR012337">
    <property type="entry name" value="RNaseH-like_sf"/>
</dbReference>
<protein>
    <recommendedName>
        <fullName evidence="1">Integrase catalytic domain-containing protein</fullName>
    </recommendedName>
</protein>
<dbReference type="Gene3D" id="3.30.420.10">
    <property type="entry name" value="Ribonuclease H-like superfamily/Ribonuclease H"/>
    <property type="match status" value="1"/>
</dbReference>
<dbReference type="OrthoDB" id="6343797at2759"/>
<feature type="domain" description="Integrase catalytic" evidence="1">
    <location>
        <begin position="20"/>
        <end position="110"/>
    </location>
</feature>
<accession>A0A9P6GYH2</accession>
<dbReference type="SUPFAM" id="SSF53098">
    <property type="entry name" value="Ribonuclease H-like"/>
    <property type="match status" value="1"/>
</dbReference>
<sequence>MHCLFTIPAFEYQGKQAHIISSRPFERLQIGLIDMRLYKEFNEQSARVLTVLDVYSKFGWTFPLATISSIKEVFKLEELFYMIGPPQILQSDNVKNLLKKKLLICAINSK</sequence>
<dbReference type="PROSITE" id="PS50994">
    <property type="entry name" value="INTEGRASE"/>
    <property type="match status" value="1"/>
</dbReference>
<evidence type="ECO:0000313" key="2">
    <source>
        <dbReference type="EMBL" id="KAF9763217.1"/>
    </source>
</evidence>
<dbReference type="InterPro" id="IPR001584">
    <property type="entry name" value="Integrase_cat-core"/>
</dbReference>
<proteinExistence type="predicted"/>